<keyword evidence="3" id="KW-1185">Reference proteome</keyword>
<organism evidence="2 3">
    <name type="scientific">Rhizobium wenxiniae</name>
    <dbReference type="NCBI Taxonomy" id="1737357"/>
    <lineage>
        <taxon>Bacteria</taxon>
        <taxon>Pseudomonadati</taxon>
        <taxon>Pseudomonadota</taxon>
        <taxon>Alphaproteobacteria</taxon>
        <taxon>Hyphomicrobiales</taxon>
        <taxon>Rhizobiaceae</taxon>
        <taxon>Rhizobium/Agrobacterium group</taxon>
        <taxon>Rhizobium</taxon>
    </lineage>
</organism>
<feature type="region of interest" description="Disordered" evidence="1">
    <location>
        <begin position="35"/>
        <end position="102"/>
    </location>
</feature>
<dbReference type="EMBL" id="JACHEG010000007">
    <property type="protein sequence ID" value="MBB6164912.1"/>
    <property type="molecule type" value="Genomic_DNA"/>
</dbReference>
<evidence type="ECO:0008006" key="4">
    <source>
        <dbReference type="Google" id="ProtNLM"/>
    </source>
</evidence>
<evidence type="ECO:0000313" key="2">
    <source>
        <dbReference type="EMBL" id="MBB6164912.1"/>
    </source>
</evidence>
<evidence type="ECO:0000313" key="3">
    <source>
        <dbReference type="Proteomes" id="UP000547879"/>
    </source>
</evidence>
<proteinExistence type="predicted"/>
<name>A0A7W9YAB0_9HYPH</name>
<dbReference type="RefSeq" id="WP_183995772.1">
    <property type="nucleotide sequence ID" value="NZ_BMHW01000007.1"/>
</dbReference>
<dbReference type="AlphaFoldDB" id="A0A7W9YAB0"/>
<sequence>MEVAIRSRRQIISGLMLAFIPGLVSFGAKSAMARNGGQGNGGQGGGNGGGGGGNSGNSGRSGGAESREGNRGRGNRGRSTDTAVEARTTDSLSQKDAVNVDNRGIRVRHGSGIAEEVNDRGRYVMRDRSGRTIVNRAATKSDLDRLRSLIK</sequence>
<gene>
    <name evidence="2" type="ORF">HNQ72_004757</name>
</gene>
<reference evidence="2 3" key="1">
    <citation type="submission" date="2020-08" db="EMBL/GenBank/DDBJ databases">
        <title>Genomic Encyclopedia of Type Strains, Phase IV (KMG-IV): sequencing the most valuable type-strain genomes for metagenomic binning, comparative biology and taxonomic classification.</title>
        <authorList>
            <person name="Goeker M."/>
        </authorList>
    </citation>
    <scope>NUCLEOTIDE SEQUENCE [LARGE SCALE GENOMIC DNA]</scope>
    <source>
        <strain evidence="2 3">DSM 100734</strain>
    </source>
</reference>
<feature type="compositionally biased region" description="Gly residues" evidence="1">
    <location>
        <begin position="36"/>
        <end position="62"/>
    </location>
</feature>
<dbReference type="Proteomes" id="UP000547879">
    <property type="component" value="Unassembled WGS sequence"/>
</dbReference>
<accession>A0A7W9YAB0</accession>
<protein>
    <recommendedName>
        <fullName evidence="4">Glycine-rich cell wall protein</fullName>
    </recommendedName>
</protein>
<evidence type="ECO:0000256" key="1">
    <source>
        <dbReference type="SAM" id="MobiDB-lite"/>
    </source>
</evidence>
<comment type="caution">
    <text evidence="2">The sequence shown here is derived from an EMBL/GenBank/DDBJ whole genome shotgun (WGS) entry which is preliminary data.</text>
</comment>